<reference evidence="2" key="2">
    <citation type="submission" date="2023-06" db="EMBL/GenBank/DDBJ databases">
        <authorList>
            <person name="Swenson N.G."/>
            <person name="Wegrzyn J.L."/>
            <person name="Mcevoy S.L."/>
        </authorList>
    </citation>
    <scope>NUCLEOTIDE SEQUENCE</scope>
    <source>
        <strain evidence="2">NS2018</strain>
        <tissue evidence="2">Leaf</tissue>
    </source>
</reference>
<protein>
    <recommendedName>
        <fullName evidence="1">MULE transposase domain-containing protein</fullName>
    </recommendedName>
</protein>
<evidence type="ECO:0000259" key="1">
    <source>
        <dbReference type="Pfam" id="PF10551"/>
    </source>
</evidence>
<keyword evidence="3" id="KW-1185">Reference proteome</keyword>
<dbReference type="InterPro" id="IPR018289">
    <property type="entry name" value="MULE_transposase_dom"/>
</dbReference>
<dbReference type="AlphaFoldDB" id="A0AA39VWR9"/>
<sequence>MDPEFFFDYTLDEDDQFGNLFWADSTSRSDYAFFCDVLAFDAMYKTHVYRRPFVMLVGVNHHHSTTIFGFGLLGDETVKTYTWLLWTFLVVMHSKMLKSVVTDGDKAMHKAIKTVMPESVRRLCCWHLERNVYTNVHYGNFTRAFCNCMLNFMTEDEFDLQWFSMVENFGLNNNEWVSTMYSKRKQWAETFL</sequence>
<evidence type="ECO:0000313" key="3">
    <source>
        <dbReference type="Proteomes" id="UP001168877"/>
    </source>
</evidence>
<accession>A0AA39VWR9</accession>
<name>A0AA39VWR9_ACESA</name>
<feature type="domain" description="MULE transposase" evidence="1">
    <location>
        <begin position="37"/>
        <end position="130"/>
    </location>
</feature>
<dbReference type="Pfam" id="PF10551">
    <property type="entry name" value="MULE"/>
    <property type="match status" value="1"/>
</dbReference>
<reference evidence="2" key="1">
    <citation type="journal article" date="2022" name="Plant J.">
        <title>Strategies of tolerance reflected in two North American maple genomes.</title>
        <authorList>
            <person name="McEvoy S.L."/>
            <person name="Sezen U.U."/>
            <person name="Trouern-Trend A."/>
            <person name="McMahon S.M."/>
            <person name="Schaberg P.G."/>
            <person name="Yang J."/>
            <person name="Wegrzyn J.L."/>
            <person name="Swenson N.G."/>
        </authorList>
    </citation>
    <scope>NUCLEOTIDE SEQUENCE</scope>
    <source>
        <strain evidence="2">NS2018</strain>
    </source>
</reference>
<gene>
    <name evidence="2" type="ORF">LWI29_007821</name>
</gene>
<dbReference type="PANTHER" id="PTHR47718:SF13">
    <property type="entry name" value="OS09G0290500 PROTEIN"/>
    <property type="match status" value="1"/>
</dbReference>
<dbReference type="PANTHER" id="PTHR47718">
    <property type="entry name" value="OS01G0519700 PROTEIN"/>
    <property type="match status" value="1"/>
</dbReference>
<organism evidence="2 3">
    <name type="scientific">Acer saccharum</name>
    <name type="common">Sugar maple</name>
    <dbReference type="NCBI Taxonomy" id="4024"/>
    <lineage>
        <taxon>Eukaryota</taxon>
        <taxon>Viridiplantae</taxon>
        <taxon>Streptophyta</taxon>
        <taxon>Embryophyta</taxon>
        <taxon>Tracheophyta</taxon>
        <taxon>Spermatophyta</taxon>
        <taxon>Magnoliopsida</taxon>
        <taxon>eudicotyledons</taxon>
        <taxon>Gunneridae</taxon>
        <taxon>Pentapetalae</taxon>
        <taxon>rosids</taxon>
        <taxon>malvids</taxon>
        <taxon>Sapindales</taxon>
        <taxon>Sapindaceae</taxon>
        <taxon>Hippocastanoideae</taxon>
        <taxon>Acereae</taxon>
        <taxon>Acer</taxon>
    </lineage>
</organism>
<dbReference type="EMBL" id="JAUESC010000370">
    <property type="protein sequence ID" value="KAK0593651.1"/>
    <property type="molecule type" value="Genomic_DNA"/>
</dbReference>
<proteinExistence type="predicted"/>
<evidence type="ECO:0000313" key="2">
    <source>
        <dbReference type="EMBL" id="KAK0593651.1"/>
    </source>
</evidence>
<comment type="caution">
    <text evidence="2">The sequence shown here is derived from an EMBL/GenBank/DDBJ whole genome shotgun (WGS) entry which is preliminary data.</text>
</comment>
<dbReference type="Proteomes" id="UP001168877">
    <property type="component" value="Unassembled WGS sequence"/>
</dbReference>